<dbReference type="PIRSF" id="PIRSF002741">
    <property type="entry name" value="MppA"/>
    <property type="match status" value="1"/>
</dbReference>
<dbReference type="PROSITE" id="PS01040">
    <property type="entry name" value="SBP_BACTERIAL_5"/>
    <property type="match status" value="1"/>
</dbReference>
<feature type="signal peptide" evidence="5">
    <location>
        <begin position="1"/>
        <end position="23"/>
    </location>
</feature>
<evidence type="ECO:0000256" key="5">
    <source>
        <dbReference type="SAM" id="SignalP"/>
    </source>
</evidence>
<accession>A0ABT9Q7W8</accession>
<dbReference type="Gene3D" id="3.90.76.10">
    <property type="entry name" value="Dipeptide-binding Protein, Domain 1"/>
    <property type="match status" value="1"/>
</dbReference>
<dbReference type="RefSeq" id="WP_307556719.1">
    <property type="nucleotide sequence ID" value="NZ_JAUSQU010000001.1"/>
</dbReference>
<evidence type="ECO:0000313" key="8">
    <source>
        <dbReference type="Proteomes" id="UP001225356"/>
    </source>
</evidence>
<dbReference type="InterPro" id="IPR030678">
    <property type="entry name" value="Peptide/Ni-bd"/>
</dbReference>
<dbReference type="CDD" id="cd08518">
    <property type="entry name" value="PBP2_NikA_DppA_OppA_like_19"/>
    <property type="match status" value="1"/>
</dbReference>
<dbReference type="PANTHER" id="PTHR30290:SF9">
    <property type="entry name" value="OLIGOPEPTIDE-BINDING PROTEIN APPA"/>
    <property type="match status" value="1"/>
</dbReference>
<dbReference type="PROSITE" id="PS51257">
    <property type="entry name" value="PROKAR_LIPOPROTEIN"/>
    <property type="match status" value="1"/>
</dbReference>
<dbReference type="InterPro" id="IPR000914">
    <property type="entry name" value="SBP_5_dom"/>
</dbReference>
<comment type="caution">
    <text evidence="7">The sequence shown here is derived from an EMBL/GenBank/DDBJ whole genome shotgun (WGS) entry which is preliminary data.</text>
</comment>
<dbReference type="Pfam" id="PF00496">
    <property type="entry name" value="SBP_bac_5"/>
    <property type="match status" value="1"/>
</dbReference>
<feature type="domain" description="Solute-binding protein family 5" evidence="6">
    <location>
        <begin position="73"/>
        <end position="422"/>
    </location>
</feature>
<reference evidence="7 8" key="1">
    <citation type="submission" date="2023-07" db="EMBL/GenBank/DDBJ databases">
        <title>Sequencing the genomes of 1000 actinobacteria strains.</title>
        <authorList>
            <person name="Klenk H.-P."/>
        </authorList>
    </citation>
    <scope>NUCLEOTIDE SEQUENCE [LARGE SCALE GENOMIC DNA]</scope>
    <source>
        <strain evidence="7 8">DSM 46740</strain>
    </source>
</reference>
<dbReference type="SUPFAM" id="SSF53850">
    <property type="entry name" value="Periplasmic binding protein-like II"/>
    <property type="match status" value="1"/>
</dbReference>
<proteinExistence type="inferred from homology"/>
<protein>
    <submittedName>
        <fullName evidence="7">Peptide/nickel transport system substrate-binding protein</fullName>
    </submittedName>
</protein>
<feature type="chain" id="PRO_5046077651" evidence="5">
    <location>
        <begin position="24"/>
        <end position="516"/>
    </location>
</feature>
<evidence type="ECO:0000256" key="4">
    <source>
        <dbReference type="ARBA" id="ARBA00022729"/>
    </source>
</evidence>
<evidence type="ECO:0000313" key="7">
    <source>
        <dbReference type="EMBL" id="MDP9842846.1"/>
    </source>
</evidence>
<keyword evidence="8" id="KW-1185">Reference proteome</keyword>
<dbReference type="Gene3D" id="3.40.190.10">
    <property type="entry name" value="Periplasmic binding protein-like II"/>
    <property type="match status" value="1"/>
</dbReference>
<dbReference type="EMBL" id="JAUSQU010000001">
    <property type="protein sequence ID" value="MDP9842846.1"/>
    <property type="molecule type" value="Genomic_DNA"/>
</dbReference>
<name>A0ABT9Q7W8_9ACTN</name>
<gene>
    <name evidence="7" type="ORF">J2853_002057</name>
</gene>
<keyword evidence="3" id="KW-0813">Transport</keyword>
<organism evidence="7 8">
    <name type="scientific">Streptosporangium lutulentum</name>
    <dbReference type="NCBI Taxonomy" id="1461250"/>
    <lineage>
        <taxon>Bacteria</taxon>
        <taxon>Bacillati</taxon>
        <taxon>Actinomycetota</taxon>
        <taxon>Actinomycetes</taxon>
        <taxon>Streptosporangiales</taxon>
        <taxon>Streptosporangiaceae</taxon>
        <taxon>Streptosporangium</taxon>
    </lineage>
</organism>
<keyword evidence="4 5" id="KW-0732">Signal</keyword>
<dbReference type="InterPro" id="IPR039424">
    <property type="entry name" value="SBP_5"/>
</dbReference>
<comment type="subcellular location">
    <subcellularLocation>
        <location evidence="1">Cell membrane</location>
        <topology evidence="1">Lipid-anchor</topology>
    </subcellularLocation>
</comment>
<dbReference type="InterPro" id="IPR023765">
    <property type="entry name" value="SBP_5_CS"/>
</dbReference>
<dbReference type="Gene3D" id="3.10.105.10">
    <property type="entry name" value="Dipeptide-binding Protein, Domain 3"/>
    <property type="match status" value="1"/>
</dbReference>
<evidence type="ECO:0000259" key="6">
    <source>
        <dbReference type="Pfam" id="PF00496"/>
    </source>
</evidence>
<dbReference type="PANTHER" id="PTHR30290">
    <property type="entry name" value="PERIPLASMIC BINDING COMPONENT OF ABC TRANSPORTER"/>
    <property type="match status" value="1"/>
</dbReference>
<evidence type="ECO:0000256" key="1">
    <source>
        <dbReference type="ARBA" id="ARBA00004193"/>
    </source>
</evidence>
<comment type="similarity">
    <text evidence="2">Belongs to the bacterial solute-binding protein 5 family.</text>
</comment>
<sequence>MTTLLQKSATLCAVLALAGAACSAPQGPADRTDDTFVLGLSSEFDNLNPVLGFSPDGGSLIFDGLMSRTPDLTIKPALAAEPPTVSKDGTTVTFTLKEGLKFHDGKPLTSQDVEYTYEALLDPANNSTIRSDYSAIKEVAAPDARTVVFSLRHPYAPLVQRTTLGIVPKGTLEKTRPVGSGPYRFVSWTPGDKIVLEANKEYWGGAPAISRLVLAFAPDDNVRATRVRAGEFDATVLPPKAAAGLRGRQDVTVYDVPSADYRAIMFPMTQPVTGDRAVRKAFGLALDRQAMADTILAGAGTPAYGPISPDTAWHNPEVTGGTDPAAARKLLDEAGWVMGEDDIREKDGRKAGFTLMYPAGDSLRKELALAAASDAKKIGLRVEPIGLDWDAIEARLGKDAAVMGFGSPYDPDYVNYELFHSGFKGQGFFNPGLYDNPEVDRLLERGRASGERAEREQAYAGFQKIIRDDEVYSYLVFLKHVYVIRGEYEGIVPGVDGHEHATGGLFAGIPTWKPVA</sequence>
<evidence type="ECO:0000256" key="3">
    <source>
        <dbReference type="ARBA" id="ARBA00022448"/>
    </source>
</evidence>
<evidence type="ECO:0000256" key="2">
    <source>
        <dbReference type="ARBA" id="ARBA00005695"/>
    </source>
</evidence>
<dbReference type="Proteomes" id="UP001225356">
    <property type="component" value="Unassembled WGS sequence"/>
</dbReference>